<evidence type="ECO:0000313" key="3">
    <source>
        <dbReference type="EMBL" id="QJA51065.1"/>
    </source>
</evidence>
<organism evidence="3">
    <name type="scientific">viral metagenome</name>
    <dbReference type="NCBI Taxonomy" id="1070528"/>
    <lineage>
        <taxon>unclassified sequences</taxon>
        <taxon>metagenomes</taxon>
        <taxon>organismal metagenomes</taxon>
    </lineage>
</organism>
<evidence type="ECO:0000256" key="1">
    <source>
        <dbReference type="SAM" id="Coils"/>
    </source>
</evidence>
<feature type="compositionally biased region" description="Low complexity" evidence="2">
    <location>
        <begin position="594"/>
        <end position="612"/>
    </location>
</feature>
<feature type="coiled-coil region" evidence="1">
    <location>
        <begin position="556"/>
        <end position="583"/>
    </location>
</feature>
<evidence type="ECO:0000313" key="4">
    <source>
        <dbReference type="EMBL" id="QJH96000.1"/>
    </source>
</evidence>
<name>A0A6H1ZUW6_9ZZZZ</name>
<feature type="compositionally biased region" description="Pro residues" evidence="2">
    <location>
        <begin position="613"/>
        <end position="628"/>
    </location>
</feature>
<gene>
    <name evidence="3" type="ORF">TM448A01971_0012</name>
    <name evidence="4" type="ORF">TM448B00567_0021</name>
</gene>
<reference evidence="3" key="1">
    <citation type="submission" date="2020-03" db="EMBL/GenBank/DDBJ databases">
        <title>The deep terrestrial virosphere.</title>
        <authorList>
            <person name="Holmfeldt K."/>
            <person name="Nilsson E."/>
            <person name="Simone D."/>
            <person name="Lopez-Fernandez M."/>
            <person name="Wu X."/>
            <person name="de Brujin I."/>
            <person name="Lundin D."/>
            <person name="Andersson A."/>
            <person name="Bertilsson S."/>
            <person name="Dopson M."/>
        </authorList>
    </citation>
    <scope>NUCLEOTIDE SEQUENCE</scope>
    <source>
        <strain evidence="3">TM448A01971</strain>
        <strain evidence="4">TM448B00567</strain>
    </source>
</reference>
<feature type="region of interest" description="Disordered" evidence="2">
    <location>
        <begin position="583"/>
        <end position="628"/>
    </location>
</feature>
<dbReference type="EMBL" id="MT144235">
    <property type="protein sequence ID" value="QJA51065.1"/>
    <property type="molecule type" value="Genomic_DNA"/>
</dbReference>
<accession>A0A6H1ZUW6</accession>
<dbReference type="EMBL" id="MT144636">
    <property type="protein sequence ID" value="QJH96000.1"/>
    <property type="molecule type" value="Genomic_DNA"/>
</dbReference>
<keyword evidence="1" id="KW-0175">Coiled coil</keyword>
<dbReference type="AlphaFoldDB" id="A0A6H1ZUW6"/>
<proteinExistence type="predicted"/>
<evidence type="ECO:0008006" key="5">
    <source>
        <dbReference type="Google" id="ProtNLM"/>
    </source>
</evidence>
<sequence>MAESNQQHWGSMDGETEDRAGAVFDAADAVAEATEGRAQVVLDSTVLYGGDTAGANGEIYLTEKLPGKRWVSHNIIAVVVDTLIAEVTLDMPRPMALSLDGSLWGFNHAEVTTGWWDYQFERLEVDALLPQFIRDSLVAGLGALRPYVMDGKLYVDRLNPIDILIDDVGMRGSMPRNLYLRSFVDRGYLKECYPEHAEKIEEAESETASSFDLVLGTDTTTTRDDVLVYEAWTLGKRGKHIICCSNTVLFVEDYTDEFFPLVFLRSISPLGGFWGRSPVQRMAPLQTEHNKLMRRVQLGQHLMCTPRVYLQTGSQPSAKSRNGIGDVIYYTGNPPIFDTPSAMPAEVYQHIDRLTQMCFQVAMISEFAAGGTVPAGVTSGKAMRVMREYSSRNFINFERAVERAVCELGRQMLRLAKDLKGDTFFRDIFGDYSITSYADLTRYEPHIKVKPVSALSNTPGAQLEDINDLAERGLLDPKDIIRISTVPDLEFLRRRLLVSERLVDKLYMEMIRDGKPRTPEPYMDLQYAIRRGKEVALEAELREAPQERVQLVRDFFVACQQQIEDAESEMQAKMQEQAQMQAMAAAPPMPPPGAEGLPPELMTGAGPTGAEAPLPPPGTEPAPQPTLA</sequence>
<evidence type="ECO:0000256" key="2">
    <source>
        <dbReference type="SAM" id="MobiDB-lite"/>
    </source>
</evidence>
<protein>
    <recommendedName>
        <fullName evidence="5">Portal protein</fullName>
    </recommendedName>
</protein>